<evidence type="ECO:0000313" key="4">
    <source>
        <dbReference type="Proteomes" id="UP000288071"/>
    </source>
</evidence>
<feature type="coiled-coil region" evidence="1">
    <location>
        <begin position="83"/>
        <end position="110"/>
    </location>
</feature>
<feature type="region of interest" description="Disordered" evidence="2">
    <location>
        <begin position="142"/>
        <end position="163"/>
    </location>
</feature>
<evidence type="ECO:0000256" key="1">
    <source>
        <dbReference type="SAM" id="Coils"/>
    </source>
</evidence>
<reference evidence="3 4" key="1">
    <citation type="submission" date="2019-01" db="EMBL/GenBank/DDBJ databases">
        <title>Sinorhodobacter populi sp. nov. isolated from the symptomatic bark tissue of Populus euramericana canker.</title>
        <authorList>
            <person name="Xu G."/>
        </authorList>
    </citation>
    <scope>NUCLEOTIDE SEQUENCE [LARGE SCALE GENOMIC DNA]</scope>
    <source>
        <strain evidence="3 4">CGMCC 1.12963</strain>
    </source>
</reference>
<dbReference type="Proteomes" id="UP000288071">
    <property type="component" value="Unassembled WGS sequence"/>
</dbReference>
<reference evidence="4" key="2">
    <citation type="submission" date="2019-01" db="EMBL/GenBank/DDBJ databases">
        <title>Sinorhodobacter populi sp. nov. isolated from the symptomatic bark tissue of Populus euramericana canker.</title>
        <authorList>
            <person name="Li Y."/>
        </authorList>
    </citation>
    <scope>NUCLEOTIDE SEQUENCE [LARGE SCALE GENOMIC DNA]</scope>
    <source>
        <strain evidence="4">CGMCC 1.12963</strain>
    </source>
</reference>
<gene>
    <name evidence="3" type="ORF">EOW66_17315</name>
</gene>
<feature type="compositionally biased region" description="Gly residues" evidence="2">
    <location>
        <begin position="147"/>
        <end position="156"/>
    </location>
</feature>
<dbReference type="AlphaFoldDB" id="A0A443LJA6"/>
<proteinExistence type="predicted"/>
<sequence>MDPIIGGSLISAGASLLGGIFGKSKPKYVTPDYAKIRSKAEAAGFNPLTALTSAPGQVVQSQNYMGSAIADAGLLLADGMAKKAEQVGEVAKLKEQNQKLVEKVQQMTLRPRIGGIYAATESTPSLRQALGVQGEVSSDPAVVGRAGRSGGGGSGGAVQPVTPPQMDRYNLYVEVYDPMTKRYTRIPNPDLMDTGPVEMATGMAVIGAADLSQNGIPAAAKKARSYVAPVLGAGGPRRRPYKGAK</sequence>
<dbReference type="EMBL" id="SAVA01000012">
    <property type="protein sequence ID" value="RWR49287.1"/>
    <property type="molecule type" value="Genomic_DNA"/>
</dbReference>
<accession>A0A443LJA6</accession>
<comment type="caution">
    <text evidence="3">The sequence shown here is derived from an EMBL/GenBank/DDBJ whole genome shotgun (WGS) entry which is preliminary data.</text>
</comment>
<protein>
    <submittedName>
        <fullName evidence="3">Uncharacterized protein</fullName>
    </submittedName>
</protein>
<evidence type="ECO:0000256" key="2">
    <source>
        <dbReference type="SAM" id="MobiDB-lite"/>
    </source>
</evidence>
<dbReference type="RefSeq" id="WP_128157574.1">
    <property type="nucleotide sequence ID" value="NZ_JBHSOM010000012.1"/>
</dbReference>
<name>A0A443LJA6_9RHOB</name>
<keyword evidence="1" id="KW-0175">Coiled coil</keyword>
<keyword evidence="4" id="KW-1185">Reference proteome</keyword>
<evidence type="ECO:0000313" key="3">
    <source>
        <dbReference type="EMBL" id="RWR49287.1"/>
    </source>
</evidence>
<organism evidence="3 4">
    <name type="scientific">Paenirhodobacter huangdaonensis</name>
    <dbReference type="NCBI Taxonomy" id="2501515"/>
    <lineage>
        <taxon>Bacteria</taxon>
        <taxon>Pseudomonadati</taxon>
        <taxon>Pseudomonadota</taxon>
        <taxon>Alphaproteobacteria</taxon>
        <taxon>Rhodobacterales</taxon>
        <taxon>Rhodobacter group</taxon>
        <taxon>Paenirhodobacter</taxon>
    </lineage>
</organism>